<evidence type="ECO:0000256" key="1">
    <source>
        <dbReference type="ARBA" id="ARBA00006717"/>
    </source>
</evidence>
<dbReference type="AlphaFoldDB" id="A0A8K1FHK8"/>
<evidence type="ECO:0000313" key="7">
    <source>
        <dbReference type="Proteomes" id="UP000794436"/>
    </source>
</evidence>
<dbReference type="PANTHER" id="PTHR20935">
    <property type="entry name" value="PHOSPHOGLYCERATE MUTASE-RELATED"/>
    <property type="match status" value="1"/>
</dbReference>
<reference evidence="6" key="1">
    <citation type="submission" date="2019-03" db="EMBL/GenBank/DDBJ databases">
        <title>Long read genome sequence of the mycoparasitic Pythium oligandrum ATCC 38472 isolated from sugarbeet rhizosphere.</title>
        <authorList>
            <person name="Gaulin E."/>
        </authorList>
    </citation>
    <scope>NUCLEOTIDE SEQUENCE</scope>
    <source>
        <strain evidence="6">ATCC 38472_TT</strain>
    </source>
</reference>
<dbReference type="Proteomes" id="UP000794436">
    <property type="component" value="Unassembled WGS sequence"/>
</dbReference>
<dbReference type="GO" id="GO:0005739">
    <property type="term" value="C:mitochondrion"/>
    <property type="evidence" value="ECO:0007669"/>
    <property type="project" value="TreeGrafter"/>
</dbReference>
<feature type="domain" description="PH" evidence="5">
    <location>
        <begin position="45"/>
        <end position="141"/>
    </location>
</feature>
<protein>
    <recommendedName>
        <fullName evidence="3">Serine/threonine-protein phosphatase PGAM5, mitochondrial</fullName>
    </recommendedName>
    <alternativeName>
        <fullName evidence="4">Serine/threonine-protein phosphatase Pgam5, mitochondrial</fullName>
    </alternativeName>
</protein>
<comment type="caution">
    <text evidence="6">The sequence shown here is derived from an EMBL/GenBank/DDBJ whole genome shotgun (WGS) entry which is preliminary data.</text>
</comment>
<dbReference type="InterPro" id="IPR011993">
    <property type="entry name" value="PH-like_dom_sf"/>
</dbReference>
<dbReference type="GO" id="GO:0004722">
    <property type="term" value="F:protein serine/threonine phosphatase activity"/>
    <property type="evidence" value="ECO:0007669"/>
    <property type="project" value="TreeGrafter"/>
</dbReference>
<organism evidence="6 7">
    <name type="scientific">Pythium oligandrum</name>
    <name type="common">Mycoparasitic fungus</name>
    <dbReference type="NCBI Taxonomy" id="41045"/>
    <lineage>
        <taxon>Eukaryota</taxon>
        <taxon>Sar</taxon>
        <taxon>Stramenopiles</taxon>
        <taxon>Oomycota</taxon>
        <taxon>Peronosporomycetes</taxon>
        <taxon>Pythiales</taxon>
        <taxon>Pythiaceae</taxon>
        <taxon>Pythium</taxon>
    </lineage>
</organism>
<evidence type="ECO:0000256" key="2">
    <source>
        <dbReference type="ARBA" id="ARBA00022801"/>
    </source>
</evidence>
<dbReference type="EMBL" id="SPLM01000042">
    <property type="protein sequence ID" value="TMW64005.1"/>
    <property type="molecule type" value="Genomic_DNA"/>
</dbReference>
<dbReference type="CDD" id="cd00821">
    <property type="entry name" value="PH"/>
    <property type="match status" value="1"/>
</dbReference>
<accession>A0A8K1FHK8</accession>
<dbReference type="Gene3D" id="2.30.29.30">
    <property type="entry name" value="Pleckstrin-homology domain (PH domain)/Phosphotyrosine-binding domain (PTB)"/>
    <property type="match status" value="1"/>
</dbReference>
<dbReference type="CDD" id="cd07067">
    <property type="entry name" value="HP_PGM_like"/>
    <property type="match status" value="1"/>
</dbReference>
<evidence type="ECO:0000256" key="4">
    <source>
        <dbReference type="ARBA" id="ARBA00040722"/>
    </source>
</evidence>
<dbReference type="SUPFAM" id="SSF53254">
    <property type="entry name" value="Phosphoglycerate mutase-like"/>
    <property type="match status" value="1"/>
</dbReference>
<evidence type="ECO:0000259" key="5">
    <source>
        <dbReference type="PROSITE" id="PS50003"/>
    </source>
</evidence>
<dbReference type="Pfam" id="PF00300">
    <property type="entry name" value="His_Phos_1"/>
    <property type="match status" value="2"/>
</dbReference>
<dbReference type="GO" id="GO:0090141">
    <property type="term" value="P:positive regulation of mitochondrial fission"/>
    <property type="evidence" value="ECO:0007669"/>
    <property type="project" value="TreeGrafter"/>
</dbReference>
<dbReference type="SMART" id="SM00233">
    <property type="entry name" value="PH"/>
    <property type="match status" value="1"/>
</dbReference>
<dbReference type="OrthoDB" id="2118094at2759"/>
<dbReference type="Pfam" id="PF00169">
    <property type="entry name" value="PH"/>
    <property type="match status" value="1"/>
</dbReference>
<keyword evidence="7" id="KW-1185">Reference proteome</keyword>
<keyword evidence="2" id="KW-0378">Hydrolase</keyword>
<dbReference type="InterPro" id="IPR013078">
    <property type="entry name" value="His_Pase_superF_clade-1"/>
</dbReference>
<name>A0A8K1FHK8_PYTOL</name>
<evidence type="ECO:0000313" key="6">
    <source>
        <dbReference type="EMBL" id="TMW64005.1"/>
    </source>
</evidence>
<sequence>MAPGSPTPRPSSLAAFMRPSLMRDSAHVFAEAKIANANISIFSSDVLMEGELEKKGLGGLHTWKKRMFVLRGQELCYYALDSERYNYGAQKGSLNIRGAFVERHENCVFSVSLSSGVTRLLTAPNVQSLMDWMTAISVAASASVVEPPSDMSMVDHSRTTHIILVRHGQYHLSQTSSEDLAGPLTSLGIEQSKVTGRFLKEYLDARMVFKRFPKLPIYHSGVKRSVETAQFIAHGFDNPNCYEMRENKLFREAWPCNPLPSTNRKTIPRENLDNMVSDCARVKLVYRTMFRHLIADDLSVPEQALSPEDQEEFARIFGGRTQHRVGDRYRIVVCHANIIRWFICRAMGIDPDGSWGRMRYNNCGITALEIDSVGNVQLSFMNQIGHMGTTMITEN</sequence>
<proteinExistence type="inferred from homology"/>
<dbReference type="PANTHER" id="PTHR20935:SF0">
    <property type="entry name" value="SERINE_THREONINE-PROTEIN PHOSPHATASE PGAM5, MITOCHONDRIAL"/>
    <property type="match status" value="1"/>
</dbReference>
<evidence type="ECO:0000256" key="3">
    <source>
        <dbReference type="ARBA" id="ARBA00039765"/>
    </source>
</evidence>
<gene>
    <name evidence="6" type="ORF">Poli38472_014710</name>
</gene>
<dbReference type="InterPro" id="IPR051021">
    <property type="entry name" value="Mito_Ser/Thr_phosphatase"/>
</dbReference>
<dbReference type="InterPro" id="IPR029033">
    <property type="entry name" value="His_PPase_superfam"/>
</dbReference>
<comment type="similarity">
    <text evidence="1">Belongs to the phosphoglycerate mutase family. BPG-dependent PGAM subfamily.</text>
</comment>
<dbReference type="Gene3D" id="3.40.50.1240">
    <property type="entry name" value="Phosphoglycerate mutase-like"/>
    <property type="match status" value="1"/>
</dbReference>
<dbReference type="InterPro" id="IPR001849">
    <property type="entry name" value="PH_domain"/>
</dbReference>
<dbReference type="PROSITE" id="PS50003">
    <property type="entry name" value="PH_DOMAIN"/>
    <property type="match status" value="1"/>
</dbReference>
<dbReference type="SUPFAM" id="SSF50729">
    <property type="entry name" value="PH domain-like"/>
    <property type="match status" value="1"/>
</dbReference>